<name>A0ABM6I2Q4_9HYPH</name>
<dbReference type="PROSITE" id="PS00462">
    <property type="entry name" value="G_GLU_TRANSPEPTIDASE"/>
    <property type="match status" value="1"/>
</dbReference>
<gene>
    <name evidence="11" type="ORF">B0E33_13970</name>
</gene>
<dbReference type="PANTHER" id="PTHR43199">
    <property type="entry name" value="GLUTATHIONE HYDROLASE"/>
    <property type="match status" value="1"/>
</dbReference>
<evidence type="ECO:0000256" key="1">
    <source>
        <dbReference type="ARBA" id="ARBA00001049"/>
    </source>
</evidence>
<feature type="chain" id="PRO_5046259814" description="Glutathione hydrolase proenzyme" evidence="10">
    <location>
        <begin position="29"/>
        <end position="581"/>
    </location>
</feature>
<keyword evidence="6 9" id="KW-0865">Zymogen</keyword>
<dbReference type="InterPro" id="IPR043137">
    <property type="entry name" value="GGT_ssub_C"/>
</dbReference>
<keyword evidence="12" id="KW-1185">Reference proteome</keyword>
<comment type="subunit">
    <text evidence="9">This enzyme consists of two polypeptide chains, which are synthesized in precursor form from a single polypeptide.</text>
</comment>
<dbReference type="SUPFAM" id="SSF56235">
    <property type="entry name" value="N-terminal nucleophile aminohydrolases (Ntn hydrolases)"/>
    <property type="match status" value="1"/>
</dbReference>
<dbReference type="Gene3D" id="1.10.246.130">
    <property type="match status" value="1"/>
</dbReference>
<evidence type="ECO:0000256" key="2">
    <source>
        <dbReference type="ARBA" id="ARBA00001089"/>
    </source>
</evidence>
<sequence length="581" mass="60681">MKHLLKSSFAAVSLATALVVGIAAPLSAQDSPIYSLKDRFQPETAQNGMVASQEAVASRVGVDILKKGGNAVDAAIATGFALAVTLPRAGNLGGGGFMMIHLADSGDTKALDYREMAPAAAFKDMFLGEDGEPDNQKSRFSGLAVGVPGTVAGFAEAFEKHGSGKLTWAELVAPAIGLAENGIEVTPDLAASLTASAKRLLQDPATAAIFYKTGGLPFVPGETLKQTDLAATLKLIADKGPAGFYTGEVAEKIAQKVTASGGGMTKEDLAGYKPVWRDPVVGSYHGYEIASMPPPSSGGVHIVQILNMLQGYPLAEYGPNSADSIHVMAETMRRAYADRSKYLGDPDFVDVPVKGLTDPAYAAELVKSIKMDVATPSEEVKPGDPFPYESNQTTHYSVVDKDGNAVSNTYTLNFSYGVGLTADGTGVLLNNELDDFSAKPGVPNAYGLIGGTANAVEGGKRPLSSMSPTLVFKDGKLFLATGSPGGSRIITTTLQIILNVVDHGMNIAEATAAPRIHNQWLPDEIRIEEGLSPDTVRLLEARGHKVEVKNAMGSTQSIMLVDGILAGASDPRRPGALSAGY</sequence>
<comment type="PTM">
    <text evidence="9">Cleaved by autocatalysis into a large and a small subunit.</text>
</comment>
<comment type="catalytic activity">
    <reaction evidence="8 9">
        <text>an N-terminal (5-L-glutamyl)-[peptide] + an alpha-amino acid = 5-L-glutamyl amino acid + an N-terminal L-alpha-aminoacyl-[peptide]</text>
        <dbReference type="Rhea" id="RHEA:23904"/>
        <dbReference type="Rhea" id="RHEA-COMP:9780"/>
        <dbReference type="Rhea" id="RHEA-COMP:9795"/>
        <dbReference type="ChEBI" id="CHEBI:77644"/>
        <dbReference type="ChEBI" id="CHEBI:78597"/>
        <dbReference type="ChEBI" id="CHEBI:78599"/>
        <dbReference type="ChEBI" id="CHEBI:78608"/>
        <dbReference type="EC" id="2.3.2.2"/>
    </reaction>
</comment>
<keyword evidence="9" id="KW-0317">Glutathione biosynthesis</keyword>
<evidence type="ECO:0000256" key="8">
    <source>
        <dbReference type="ARBA" id="ARBA00047417"/>
    </source>
</evidence>
<comment type="pathway">
    <text evidence="9">Sulfur metabolism; glutathione metabolism.</text>
</comment>
<accession>A0ABM6I2Q4</accession>
<evidence type="ECO:0000256" key="4">
    <source>
        <dbReference type="ARBA" id="ARBA00022679"/>
    </source>
</evidence>
<evidence type="ECO:0000256" key="9">
    <source>
        <dbReference type="RuleBase" id="RU368036"/>
    </source>
</evidence>
<evidence type="ECO:0000256" key="6">
    <source>
        <dbReference type="ARBA" id="ARBA00023145"/>
    </source>
</evidence>
<evidence type="ECO:0000256" key="7">
    <source>
        <dbReference type="ARBA" id="ARBA00023315"/>
    </source>
</evidence>
<keyword evidence="7 9" id="KW-0012">Acyltransferase</keyword>
<dbReference type="InterPro" id="IPR051792">
    <property type="entry name" value="GGT_bact"/>
</dbReference>
<dbReference type="InterPro" id="IPR000101">
    <property type="entry name" value="GGT_peptidase"/>
</dbReference>
<feature type="signal peptide" evidence="10">
    <location>
        <begin position="1"/>
        <end position="28"/>
    </location>
</feature>
<evidence type="ECO:0000256" key="3">
    <source>
        <dbReference type="ARBA" id="ARBA00009381"/>
    </source>
</evidence>
<dbReference type="RefSeq" id="WP_077291520.1">
    <property type="nucleotide sequence ID" value="NZ_CP019630.1"/>
</dbReference>
<evidence type="ECO:0000256" key="5">
    <source>
        <dbReference type="ARBA" id="ARBA00022801"/>
    </source>
</evidence>
<dbReference type="InterPro" id="IPR043138">
    <property type="entry name" value="GGT_lsub"/>
</dbReference>
<protein>
    <recommendedName>
        <fullName evidence="9">Glutathione hydrolase proenzyme</fullName>
        <ecNumber evidence="9">2.3.2.2</ecNumber>
        <ecNumber evidence="9">3.4.19.13</ecNumber>
    </recommendedName>
    <component>
        <recommendedName>
            <fullName evidence="9">Glutathione hydrolase large chain</fullName>
        </recommendedName>
    </component>
    <component>
        <recommendedName>
            <fullName evidence="9">Glutathione hydrolase small chain</fullName>
        </recommendedName>
    </component>
</protein>
<dbReference type="Gene3D" id="3.60.20.40">
    <property type="match status" value="1"/>
</dbReference>
<keyword evidence="10" id="KW-0732">Signal</keyword>
<dbReference type="Pfam" id="PF01019">
    <property type="entry name" value="G_glu_transpept"/>
    <property type="match status" value="1"/>
</dbReference>
<dbReference type="InterPro" id="IPR055262">
    <property type="entry name" value="GGT_CS"/>
</dbReference>
<organism evidence="11 12">
    <name type="scientific">Roseibium algicola</name>
    <dbReference type="NCBI Taxonomy" id="2857014"/>
    <lineage>
        <taxon>Bacteria</taxon>
        <taxon>Pseudomonadati</taxon>
        <taxon>Pseudomonadota</taxon>
        <taxon>Alphaproteobacteria</taxon>
        <taxon>Hyphomicrobiales</taxon>
        <taxon>Stappiaceae</taxon>
        <taxon>Roseibium</taxon>
    </lineage>
</organism>
<dbReference type="EC" id="2.3.2.2" evidence="9"/>
<dbReference type="InterPro" id="IPR029055">
    <property type="entry name" value="Ntn_hydrolases_N"/>
</dbReference>
<dbReference type="PRINTS" id="PR01210">
    <property type="entry name" value="GGTRANSPTASE"/>
</dbReference>
<comment type="similarity">
    <text evidence="3 9">Belongs to the gamma-glutamyltransferase family.</text>
</comment>
<dbReference type="EMBL" id="CP019630">
    <property type="protein sequence ID" value="AQQ04550.1"/>
    <property type="molecule type" value="Genomic_DNA"/>
</dbReference>
<dbReference type="NCBIfam" id="TIGR00066">
    <property type="entry name" value="g_glut_trans"/>
    <property type="match status" value="1"/>
</dbReference>
<evidence type="ECO:0000256" key="10">
    <source>
        <dbReference type="SAM" id="SignalP"/>
    </source>
</evidence>
<reference evidence="11 12" key="1">
    <citation type="submission" date="2017-02" db="EMBL/GenBank/DDBJ databases">
        <authorList>
            <person name="Jeong S."/>
        </authorList>
    </citation>
    <scope>NUCLEOTIDE SEQUENCE [LARGE SCALE GENOMIC DNA]</scope>
    <source>
        <strain evidence="11 12">RMAR6-6</strain>
    </source>
</reference>
<dbReference type="EC" id="3.4.19.13" evidence="9"/>
<dbReference type="Proteomes" id="UP000188174">
    <property type="component" value="Chromosome"/>
</dbReference>
<proteinExistence type="inferred from homology"/>
<keyword evidence="5 9" id="KW-0378">Hydrolase</keyword>
<dbReference type="PANTHER" id="PTHR43199:SF1">
    <property type="entry name" value="GLUTATHIONE HYDROLASE PROENZYME"/>
    <property type="match status" value="1"/>
</dbReference>
<comment type="catalytic activity">
    <reaction evidence="2 9">
        <text>glutathione + H2O = L-cysteinylglycine + L-glutamate</text>
        <dbReference type="Rhea" id="RHEA:28807"/>
        <dbReference type="ChEBI" id="CHEBI:15377"/>
        <dbReference type="ChEBI" id="CHEBI:29985"/>
        <dbReference type="ChEBI" id="CHEBI:57925"/>
        <dbReference type="ChEBI" id="CHEBI:61694"/>
        <dbReference type="EC" id="3.4.19.13"/>
    </reaction>
</comment>
<evidence type="ECO:0000313" key="11">
    <source>
        <dbReference type="EMBL" id="AQQ04550.1"/>
    </source>
</evidence>
<evidence type="ECO:0000313" key="12">
    <source>
        <dbReference type="Proteomes" id="UP000188174"/>
    </source>
</evidence>
<comment type="catalytic activity">
    <reaction evidence="1 9">
        <text>an S-substituted glutathione + H2O = an S-substituted L-cysteinylglycine + L-glutamate</text>
        <dbReference type="Rhea" id="RHEA:59468"/>
        <dbReference type="ChEBI" id="CHEBI:15377"/>
        <dbReference type="ChEBI" id="CHEBI:29985"/>
        <dbReference type="ChEBI" id="CHEBI:90779"/>
        <dbReference type="ChEBI" id="CHEBI:143103"/>
        <dbReference type="EC" id="3.4.19.13"/>
    </reaction>
</comment>
<keyword evidence="4 9" id="KW-0808">Transferase</keyword>